<evidence type="ECO:0000313" key="3">
    <source>
        <dbReference type="Proteomes" id="UP001464378"/>
    </source>
</evidence>
<keyword evidence="1" id="KW-0812">Transmembrane</keyword>
<evidence type="ECO:0000313" key="2">
    <source>
        <dbReference type="EMBL" id="MEQ2443673.1"/>
    </source>
</evidence>
<keyword evidence="1" id="KW-1133">Transmembrane helix</keyword>
<comment type="caution">
    <text evidence="2">The sequence shown here is derived from an EMBL/GenBank/DDBJ whole genome shotgun (WGS) entry which is preliminary data.</text>
</comment>
<keyword evidence="1" id="KW-0472">Membrane</keyword>
<proteinExistence type="predicted"/>
<accession>A0ABV1E8M9</accession>
<feature type="transmembrane region" description="Helical" evidence="1">
    <location>
        <begin position="6"/>
        <end position="28"/>
    </location>
</feature>
<dbReference type="EMBL" id="JBBMFK010000013">
    <property type="protein sequence ID" value="MEQ2443673.1"/>
    <property type="molecule type" value="Genomic_DNA"/>
</dbReference>
<evidence type="ECO:0000256" key="1">
    <source>
        <dbReference type="SAM" id="Phobius"/>
    </source>
</evidence>
<protein>
    <submittedName>
        <fullName evidence="2">Uncharacterized protein</fullName>
    </submittedName>
</protein>
<dbReference type="RefSeq" id="WP_349231791.1">
    <property type="nucleotide sequence ID" value="NZ_JBBMFK010000013.1"/>
</dbReference>
<dbReference type="Proteomes" id="UP001464378">
    <property type="component" value="Unassembled WGS sequence"/>
</dbReference>
<keyword evidence="3" id="KW-1185">Reference proteome</keyword>
<sequence>MNLVFLQYPLIPILLALSLVLTALAGLLRRGSGAAAALAAVSVGAMAVAALACSVPYEEILLLLLLPALTCFLTVARGEKK</sequence>
<name>A0ABV1E8M9_9FIRM</name>
<gene>
    <name evidence="2" type="ORF">WMO64_09325</name>
</gene>
<feature type="transmembrane region" description="Helical" evidence="1">
    <location>
        <begin position="60"/>
        <end position="76"/>
    </location>
</feature>
<reference evidence="2 3" key="1">
    <citation type="submission" date="2024-03" db="EMBL/GenBank/DDBJ databases">
        <title>Human intestinal bacterial collection.</title>
        <authorList>
            <person name="Pauvert C."/>
            <person name="Hitch T.C.A."/>
            <person name="Clavel T."/>
        </authorList>
    </citation>
    <scope>NUCLEOTIDE SEQUENCE [LARGE SCALE GENOMIC DNA]</scope>
    <source>
        <strain evidence="2 3">CLA-AP-H29</strain>
    </source>
</reference>
<feature type="transmembrane region" description="Helical" evidence="1">
    <location>
        <begin position="35"/>
        <end position="54"/>
    </location>
</feature>
<organism evidence="2 3">
    <name type="scientific">Pseudoflavonifractor intestinihominis</name>
    <dbReference type="NCBI Taxonomy" id="3133171"/>
    <lineage>
        <taxon>Bacteria</taxon>
        <taxon>Bacillati</taxon>
        <taxon>Bacillota</taxon>
        <taxon>Clostridia</taxon>
        <taxon>Eubacteriales</taxon>
        <taxon>Oscillospiraceae</taxon>
        <taxon>Pseudoflavonifractor</taxon>
    </lineage>
</organism>